<dbReference type="PANTHER" id="PTHR47129:SF1">
    <property type="entry name" value="NMRA-LIKE DOMAIN-CONTAINING PROTEIN"/>
    <property type="match status" value="1"/>
</dbReference>
<dbReference type="EMBL" id="JALGAR010000003">
    <property type="protein sequence ID" value="MCI4658889.1"/>
    <property type="molecule type" value="Genomic_DNA"/>
</dbReference>
<dbReference type="Gene3D" id="3.40.50.720">
    <property type="entry name" value="NAD(P)-binding Rossmann-like Domain"/>
    <property type="match status" value="1"/>
</dbReference>
<dbReference type="CDD" id="cd05269">
    <property type="entry name" value="TMR_SDR_a"/>
    <property type="match status" value="1"/>
</dbReference>
<dbReference type="AlphaFoldDB" id="A0AA41QWR7"/>
<evidence type="ECO:0000313" key="2">
    <source>
        <dbReference type="EMBL" id="MCI4658889.1"/>
    </source>
</evidence>
<gene>
    <name evidence="2" type="ORF">MQH31_13840</name>
</gene>
<dbReference type="Pfam" id="PF13460">
    <property type="entry name" value="NAD_binding_10"/>
    <property type="match status" value="1"/>
</dbReference>
<dbReference type="PANTHER" id="PTHR47129">
    <property type="entry name" value="QUINONE OXIDOREDUCTASE 2"/>
    <property type="match status" value="1"/>
</dbReference>
<evidence type="ECO:0000313" key="3">
    <source>
        <dbReference type="Proteomes" id="UP001165341"/>
    </source>
</evidence>
<dbReference type="RefSeq" id="WP_243012516.1">
    <property type="nucleotide sequence ID" value="NZ_JALGAR010000003.1"/>
</dbReference>
<comment type="caution">
    <text evidence="2">The sequence shown here is derived from an EMBL/GenBank/DDBJ whole genome shotgun (WGS) entry which is preliminary data.</text>
</comment>
<reference evidence="2" key="1">
    <citation type="submission" date="2022-03" db="EMBL/GenBank/DDBJ databases">
        <title>Cryobacterium sp. nov. strain ZS14-85, isolated from Antarctic soil.</title>
        <authorList>
            <person name="Li J."/>
            <person name="Niu G."/>
        </authorList>
    </citation>
    <scope>NUCLEOTIDE SEQUENCE</scope>
    <source>
        <strain evidence="2">ZS14-85</strain>
    </source>
</reference>
<evidence type="ECO:0000259" key="1">
    <source>
        <dbReference type="Pfam" id="PF13460"/>
    </source>
</evidence>
<dbReference type="Proteomes" id="UP001165341">
    <property type="component" value="Unassembled WGS sequence"/>
</dbReference>
<accession>A0AA41QWR7</accession>
<protein>
    <submittedName>
        <fullName evidence="2">SDR family oxidoreductase</fullName>
    </submittedName>
</protein>
<dbReference type="InterPro" id="IPR016040">
    <property type="entry name" value="NAD(P)-bd_dom"/>
</dbReference>
<dbReference type="SUPFAM" id="SSF51735">
    <property type="entry name" value="NAD(P)-binding Rossmann-fold domains"/>
    <property type="match status" value="1"/>
</dbReference>
<name>A0AA41QWR7_9MICO</name>
<dbReference type="Gene3D" id="3.90.25.10">
    <property type="entry name" value="UDP-galactose 4-epimerase, domain 1"/>
    <property type="match status" value="1"/>
</dbReference>
<feature type="domain" description="NAD(P)-binding" evidence="1">
    <location>
        <begin position="11"/>
        <end position="184"/>
    </location>
</feature>
<keyword evidence="3" id="KW-1185">Reference proteome</keyword>
<proteinExistence type="predicted"/>
<sequence length="286" mass="30357">MTSELLFATTGATGVVGGLVARDLADRGCTQRLLVRTPAKAPQLPDSTVHQFSYSDRAAASAALDGVDVLFMVSASESAKRVDEHRSFIDAAAAAGVGHVVYTSFAAAAPDATFTLARDHYATEEYIKASGMKWTFLRDGLYLDFMEALVGEDGVIRGPAGNGRASFVARADVARTATAVLVDPAPHAARTYDITGPEALTLAEVAATISRIRGQNVTFHDETVEEAYRSRARYGAPDWQVDAWVSTYTAIASGVMAPVSDSIEQITGLAPMNLETYLSAHPTGEH</sequence>
<dbReference type="InterPro" id="IPR036291">
    <property type="entry name" value="NAD(P)-bd_dom_sf"/>
</dbReference>
<dbReference type="InterPro" id="IPR052718">
    <property type="entry name" value="NmrA-type_oxidoreductase"/>
</dbReference>
<organism evidence="2 3">
    <name type="scientific">Cryobacterium zhongshanensis</name>
    <dbReference type="NCBI Taxonomy" id="2928153"/>
    <lineage>
        <taxon>Bacteria</taxon>
        <taxon>Bacillati</taxon>
        <taxon>Actinomycetota</taxon>
        <taxon>Actinomycetes</taxon>
        <taxon>Micrococcales</taxon>
        <taxon>Microbacteriaceae</taxon>
        <taxon>Cryobacterium</taxon>
    </lineage>
</organism>